<keyword evidence="4" id="KW-1185">Reference proteome</keyword>
<dbReference type="InterPro" id="IPR013154">
    <property type="entry name" value="ADH-like_N"/>
</dbReference>
<dbReference type="Gene3D" id="3.40.50.720">
    <property type="entry name" value="NAD(P)-binding Rossmann-like Domain"/>
    <property type="match status" value="1"/>
</dbReference>
<proteinExistence type="predicted"/>
<dbReference type="SUPFAM" id="SSF50129">
    <property type="entry name" value="GroES-like"/>
    <property type="match status" value="1"/>
</dbReference>
<dbReference type="EMBL" id="JADGJW010000498">
    <property type="protein sequence ID" value="KAJ3216097.1"/>
    <property type="molecule type" value="Genomic_DNA"/>
</dbReference>
<dbReference type="Pfam" id="PF08240">
    <property type="entry name" value="ADH_N"/>
    <property type="match status" value="1"/>
</dbReference>
<dbReference type="SMART" id="SM00829">
    <property type="entry name" value="PKS_ER"/>
    <property type="match status" value="1"/>
</dbReference>
<dbReference type="PANTHER" id="PTHR45033:SF3">
    <property type="entry name" value="DEHYDROGENASE, PUTATIVE (AFU_ORTHOLOGUE AFUA_2G13270)-RELATED"/>
    <property type="match status" value="1"/>
</dbReference>
<dbReference type="Pfam" id="PF00107">
    <property type="entry name" value="ADH_zinc_N"/>
    <property type="match status" value="1"/>
</dbReference>
<evidence type="ECO:0000259" key="2">
    <source>
        <dbReference type="SMART" id="SM00829"/>
    </source>
</evidence>
<dbReference type="PANTHER" id="PTHR45033">
    <property type="match status" value="1"/>
</dbReference>
<evidence type="ECO:0000313" key="3">
    <source>
        <dbReference type="EMBL" id="KAJ3216097.1"/>
    </source>
</evidence>
<accession>A0AAD5TYQ0</accession>
<name>A0AAD5TYQ0_9FUNG</name>
<dbReference type="InterPro" id="IPR020843">
    <property type="entry name" value="ER"/>
</dbReference>
<feature type="domain" description="Enoyl reductase (ER)" evidence="2">
    <location>
        <begin position="17"/>
        <end position="340"/>
    </location>
</feature>
<evidence type="ECO:0000256" key="1">
    <source>
        <dbReference type="SAM" id="Coils"/>
    </source>
</evidence>
<dbReference type="AlphaFoldDB" id="A0AAD5TYQ0"/>
<sequence>MSMNSIILHPSQKRSKDRYDPLKLTKLPIPTPGDGEILIKIHYAALNHRDLFIRQGLYPGIGTSKSCLGADCSGVVVKGTKKFSPGTKVILNPAINWEKKSKTDYFSVLGLLPEPGTLSEFICIDERQVFFKPEHLAFEEGASLPLAGLTAFRACFTKGEIKKDSVVFIPGIGGGVALFALQFCIAVGAKVVVSSSSEEKIEKAISLGALFGVNYKKNGWVETLKQFAVNDSPFSHIIDGSGGDENYSSFLKILTLGGKIITYGSTQSSNLTLLLPNLFLKQIEIKGTSMGSSEEFEEMIGFIEKYKIKPIISKIFVGLENFESAFEHMRNSSQFGKIVEKNVGKILDLEKKVTEKSLELQSKTKIKSEMENELKQMQNKVDAVKKK</sequence>
<comment type="caution">
    <text evidence="3">The sequence shown here is derived from an EMBL/GenBank/DDBJ whole genome shotgun (WGS) entry which is preliminary data.</text>
</comment>
<dbReference type="CDD" id="cd08276">
    <property type="entry name" value="MDR7"/>
    <property type="match status" value="1"/>
</dbReference>
<gene>
    <name evidence="3" type="ORF">HK099_006011</name>
</gene>
<organism evidence="3 4">
    <name type="scientific">Clydaea vesicula</name>
    <dbReference type="NCBI Taxonomy" id="447962"/>
    <lineage>
        <taxon>Eukaryota</taxon>
        <taxon>Fungi</taxon>
        <taxon>Fungi incertae sedis</taxon>
        <taxon>Chytridiomycota</taxon>
        <taxon>Chytridiomycota incertae sedis</taxon>
        <taxon>Chytridiomycetes</taxon>
        <taxon>Lobulomycetales</taxon>
        <taxon>Lobulomycetaceae</taxon>
        <taxon>Clydaea</taxon>
    </lineage>
</organism>
<evidence type="ECO:0000313" key="4">
    <source>
        <dbReference type="Proteomes" id="UP001211065"/>
    </source>
</evidence>
<dbReference type="SUPFAM" id="SSF51735">
    <property type="entry name" value="NAD(P)-binding Rossmann-fold domains"/>
    <property type="match status" value="1"/>
</dbReference>
<feature type="coiled-coil region" evidence="1">
    <location>
        <begin position="360"/>
        <end position="387"/>
    </location>
</feature>
<reference evidence="3" key="1">
    <citation type="submission" date="2020-05" db="EMBL/GenBank/DDBJ databases">
        <title>Phylogenomic resolution of chytrid fungi.</title>
        <authorList>
            <person name="Stajich J.E."/>
            <person name="Amses K."/>
            <person name="Simmons R."/>
            <person name="Seto K."/>
            <person name="Myers J."/>
            <person name="Bonds A."/>
            <person name="Quandt C.A."/>
            <person name="Barry K."/>
            <person name="Liu P."/>
            <person name="Grigoriev I."/>
            <person name="Longcore J.E."/>
            <person name="James T.Y."/>
        </authorList>
    </citation>
    <scope>NUCLEOTIDE SEQUENCE</scope>
    <source>
        <strain evidence="3">JEL0476</strain>
    </source>
</reference>
<dbReference type="GO" id="GO:0016491">
    <property type="term" value="F:oxidoreductase activity"/>
    <property type="evidence" value="ECO:0007669"/>
    <property type="project" value="InterPro"/>
</dbReference>
<dbReference type="InterPro" id="IPR011032">
    <property type="entry name" value="GroES-like_sf"/>
</dbReference>
<dbReference type="InterPro" id="IPR036291">
    <property type="entry name" value="NAD(P)-bd_dom_sf"/>
</dbReference>
<dbReference type="Proteomes" id="UP001211065">
    <property type="component" value="Unassembled WGS sequence"/>
</dbReference>
<protein>
    <recommendedName>
        <fullName evidence="2">Enoyl reductase (ER) domain-containing protein</fullName>
    </recommendedName>
</protein>
<dbReference type="InterPro" id="IPR013149">
    <property type="entry name" value="ADH-like_C"/>
</dbReference>
<keyword evidence="1" id="KW-0175">Coiled coil</keyword>
<dbReference type="Gene3D" id="3.90.180.10">
    <property type="entry name" value="Medium-chain alcohol dehydrogenases, catalytic domain"/>
    <property type="match status" value="1"/>
</dbReference>
<dbReference type="InterPro" id="IPR052711">
    <property type="entry name" value="Zinc_ADH-like"/>
</dbReference>